<dbReference type="EMBL" id="CP020814">
    <property type="protein sequence ID" value="ARK30760.1"/>
    <property type="molecule type" value="Genomic_DNA"/>
</dbReference>
<feature type="transmembrane region" description="Helical" evidence="1">
    <location>
        <begin position="6"/>
        <end position="23"/>
    </location>
</feature>
<dbReference type="SUPFAM" id="SSF52980">
    <property type="entry name" value="Restriction endonuclease-like"/>
    <property type="match status" value="1"/>
</dbReference>
<evidence type="ECO:0000256" key="1">
    <source>
        <dbReference type="SAM" id="Phobius"/>
    </source>
</evidence>
<dbReference type="PANTHER" id="PTHR38590:SF1">
    <property type="entry name" value="BLL0828 PROTEIN"/>
    <property type="match status" value="1"/>
</dbReference>
<organism evidence="3 4">
    <name type="scientific">Halalkalibacter krulwichiae</name>
    <dbReference type="NCBI Taxonomy" id="199441"/>
    <lineage>
        <taxon>Bacteria</taxon>
        <taxon>Bacillati</taxon>
        <taxon>Bacillota</taxon>
        <taxon>Bacilli</taxon>
        <taxon>Bacillales</taxon>
        <taxon>Bacillaceae</taxon>
        <taxon>Halalkalibacter</taxon>
    </lineage>
</organism>
<dbReference type="InterPro" id="IPR011335">
    <property type="entry name" value="Restrct_endonuc-II-like"/>
</dbReference>
<dbReference type="RefSeq" id="WP_066149589.1">
    <property type="nucleotide sequence ID" value="NZ_CP020814.1"/>
</dbReference>
<dbReference type="Pfam" id="PF18741">
    <property type="entry name" value="MTES_1575"/>
    <property type="match status" value="1"/>
</dbReference>
<accession>A0A1X9ME03</accession>
<dbReference type="PANTHER" id="PTHR38590">
    <property type="entry name" value="BLL0828 PROTEIN"/>
    <property type="match status" value="1"/>
</dbReference>
<gene>
    <name evidence="3" type="ORF">BkAM31D_13465</name>
</gene>
<evidence type="ECO:0000313" key="4">
    <source>
        <dbReference type="Proteomes" id="UP000193006"/>
    </source>
</evidence>
<dbReference type="InterPro" id="IPR049468">
    <property type="entry name" value="Restrct_endonuc-II-like_dom"/>
</dbReference>
<keyword evidence="1" id="KW-0472">Membrane</keyword>
<dbReference type="AlphaFoldDB" id="A0A1X9ME03"/>
<dbReference type="STRING" id="199441.BkAM31D_13465"/>
<feature type="domain" description="Restriction endonuclease type II-like" evidence="2">
    <location>
        <begin position="45"/>
        <end position="135"/>
    </location>
</feature>
<keyword evidence="1" id="KW-0812">Transmembrane</keyword>
<protein>
    <recommendedName>
        <fullName evidence="2">Restriction endonuclease type II-like domain-containing protein</fullName>
    </recommendedName>
</protein>
<evidence type="ECO:0000313" key="3">
    <source>
        <dbReference type="EMBL" id="ARK30760.1"/>
    </source>
</evidence>
<dbReference type="InterPro" id="IPR047216">
    <property type="entry name" value="Endonuclease_DUF559_bact"/>
</dbReference>
<proteinExistence type="predicted"/>
<name>A0A1X9ME03_9BACI</name>
<dbReference type="Gene3D" id="3.40.960.10">
    <property type="entry name" value="VSR Endonuclease"/>
    <property type="match status" value="1"/>
</dbReference>
<sequence>MIEYIVFSSLIIFTIVIFIKHLIDTRNDKPDTTANEYSKCESPIERRLYNALVNNGYVVRTQVPCGKYRIDLALIGSKLAIECDGKAYHSSPAQKAHDRRKNAFLRKHGWKVLRFSGKRIYRDLNGVLRKIENEI</sequence>
<dbReference type="KEGG" id="bkw:BkAM31D_13465"/>
<dbReference type="Proteomes" id="UP000193006">
    <property type="component" value="Chromosome"/>
</dbReference>
<evidence type="ECO:0000259" key="2">
    <source>
        <dbReference type="Pfam" id="PF18741"/>
    </source>
</evidence>
<keyword evidence="4" id="KW-1185">Reference proteome</keyword>
<reference evidence="3 4" key="1">
    <citation type="submission" date="2017-04" db="EMBL/GenBank/DDBJ databases">
        <title>Bacillus krulwichiae AM31D Genome sequencing and assembly.</title>
        <authorList>
            <person name="Krulwich T.A."/>
            <person name="Anastor L."/>
            <person name="Ehrlich R."/>
            <person name="Ehrlich G.D."/>
            <person name="Janto B."/>
        </authorList>
    </citation>
    <scope>NUCLEOTIDE SEQUENCE [LARGE SCALE GENOMIC DNA]</scope>
    <source>
        <strain evidence="3 4">AM31D</strain>
    </source>
</reference>
<keyword evidence="1" id="KW-1133">Transmembrane helix</keyword>